<sequence length="216" mass="25159">MSKRHYRSLTGQHNDRGDACIENQWHLALLVPMMVYSSSKHAFDHLYRTNMLCARSLQTPISQNITSSHLLILMLMQPNFETFTPPKTSHDLKSLYQLKKNTTENHWLGVKLILRYIAGTSPLGLRITMKSSLHLVGFWTQIGLVSSYKAFYNQFMPLPKRKLCLFGINEATYTSQIKCKDRILIIRFSCYRNHVDYIYFEGYKHVLTLPDSSLHK</sequence>
<dbReference type="AlphaFoldDB" id="A0A3Q7G4Z0"/>
<reference evidence="1" key="2">
    <citation type="submission" date="2019-01" db="UniProtKB">
        <authorList>
            <consortium name="EnsemblPlants"/>
        </authorList>
    </citation>
    <scope>IDENTIFICATION</scope>
    <source>
        <strain evidence="1">cv. Heinz 1706</strain>
    </source>
</reference>
<dbReference type="Proteomes" id="UP000004994">
    <property type="component" value="Chromosome 4"/>
</dbReference>
<reference evidence="1" key="1">
    <citation type="journal article" date="2012" name="Nature">
        <title>The tomato genome sequence provides insights into fleshy fruit evolution.</title>
        <authorList>
            <consortium name="Tomato Genome Consortium"/>
        </authorList>
    </citation>
    <scope>NUCLEOTIDE SEQUENCE [LARGE SCALE GENOMIC DNA]</scope>
    <source>
        <strain evidence="1">cv. Heinz 1706</strain>
    </source>
</reference>
<dbReference type="Gramene" id="Solyc04g050803.1.1">
    <property type="protein sequence ID" value="Solyc04g050803.1.1"/>
    <property type="gene ID" value="Solyc04g050803.1"/>
</dbReference>
<evidence type="ECO:0008006" key="3">
    <source>
        <dbReference type="Google" id="ProtNLM"/>
    </source>
</evidence>
<name>A0A3Q7G4Z0_SOLLC</name>
<evidence type="ECO:0000313" key="1">
    <source>
        <dbReference type="EnsemblPlants" id="Solyc04g050803.1.1"/>
    </source>
</evidence>
<dbReference type="InParanoid" id="A0A3Q7G4Z0"/>
<protein>
    <recommendedName>
        <fullName evidence="3">Reverse transcriptase Ty1/copia-type domain-containing protein</fullName>
    </recommendedName>
</protein>
<evidence type="ECO:0000313" key="2">
    <source>
        <dbReference type="Proteomes" id="UP000004994"/>
    </source>
</evidence>
<proteinExistence type="predicted"/>
<accession>A0A3Q7G4Z0</accession>
<dbReference type="EnsemblPlants" id="Solyc04g050803.1.1">
    <property type="protein sequence ID" value="Solyc04g050803.1.1"/>
    <property type="gene ID" value="Solyc04g050803.1"/>
</dbReference>
<keyword evidence="2" id="KW-1185">Reference proteome</keyword>
<organism evidence="1">
    <name type="scientific">Solanum lycopersicum</name>
    <name type="common">Tomato</name>
    <name type="synonym">Lycopersicon esculentum</name>
    <dbReference type="NCBI Taxonomy" id="4081"/>
    <lineage>
        <taxon>Eukaryota</taxon>
        <taxon>Viridiplantae</taxon>
        <taxon>Streptophyta</taxon>
        <taxon>Embryophyta</taxon>
        <taxon>Tracheophyta</taxon>
        <taxon>Spermatophyta</taxon>
        <taxon>Magnoliopsida</taxon>
        <taxon>eudicotyledons</taxon>
        <taxon>Gunneridae</taxon>
        <taxon>Pentapetalae</taxon>
        <taxon>asterids</taxon>
        <taxon>lamiids</taxon>
        <taxon>Solanales</taxon>
        <taxon>Solanaceae</taxon>
        <taxon>Solanoideae</taxon>
        <taxon>Solaneae</taxon>
        <taxon>Solanum</taxon>
        <taxon>Solanum subgen. Lycopersicon</taxon>
    </lineage>
</organism>